<evidence type="ECO:0000313" key="3">
    <source>
        <dbReference type="EMBL" id="ROR39851.1"/>
    </source>
</evidence>
<reference evidence="3 4" key="2">
    <citation type="submission" date="2018-11" db="EMBL/GenBank/DDBJ databases">
        <title>Genomic Encyclopedia of Type Strains, Phase IV (KMG-IV): sequencing the most valuable type-strain genomes for metagenomic binning, comparative biology and taxonomic classification.</title>
        <authorList>
            <person name="Goeker M."/>
        </authorList>
    </citation>
    <scope>NUCLEOTIDE SEQUENCE [LARGE SCALE GENOMIC DNA]</scope>
    <source>
        <strain evidence="3 4">DSM 27783</strain>
    </source>
</reference>
<keyword evidence="1" id="KW-1133">Transmembrane helix</keyword>
<keyword evidence="5" id="KW-1185">Reference proteome</keyword>
<evidence type="ECO:0000256" key="1">
    <source>
        <dbReference type="SAM" id="Phobius"/>
    </source>
</evidence>
<organism evidence="3 4">
    <name type="scientific">Caminibacter pacificus</name>
    <dbReference type="NCBI Taxonomy" id="1424653"/>
    <lineage>
        <taxon>Bacteria</taxon>
        <taxon>Pseudomonadati</taxon>
        <taxon>Campylobacterota</taxon>
        <taxon>Epsilonproteobacteria</taxon>
        <taxon>Nautiliales</taxon>
        <taxon>Nautiliaceae</taxon>
        <taxon>Caminibacter</taxon>
    </lineage>
</organism>
<proteinExistence type="predicted"/>
<evidence type="ECO:0000313" key="5">
    <source>
        <dbReference type="Proteomes" id="UP000298805"/>
    </source>
</evidence>
<evidence type="ECO:0000313" key="2">
    <source>
        <dbReference type="EMBL" id="QCI27965.1"/>
    </source>
</evidence>
<reference evidence="5" key="1">
    <citation type="submission" date="2018-03" db="EMBL/GenBank/DDBJ databases">
        <title>A comparative analysis of the Nautiliaceae.</title>
        <authorList>
            <person name="Grosche A."/>
            <person name="Smedile F."/>
            <person name="Vetriani C."/>
        </authorList>
    </citation>
    <scope>NUCLEOTIDE SEQUENCE [LARGE SCALE GENOMIC DNA]</scope>
    <source>
        <strain evidence="5">TB6</strain>
    </source>
</reference>
<dbReference type="AlphaFoldDB" id="A0AAJ4RCC2"/>
<dbReference type="Proteomes" id="UP000298805">
    <property type="component" value="Chromosome"/>
</dbReference>
<name>A0AAJ4RCC2_9BACT</name>
<keyword evidence="1" id="KW-0472">Membrane</keyword>
<evidence type="ECO:0000313" key="4">
    <source>
        <dbReference type="Proteomes" id="UP000272781"/>
    </source>
</evidence>
<accession>A0AAJ4RCC2</accession>
<dbReference type="RefSeq" id="WP_123352242.1">
    <property type="nucleotide sequence ID" value="NZ_CP027432.2"/>
</dbReference>
<feature type="transmembrane region" description="Helical" evidence="1">
    <location>
        <begin position="6"/>
        <end position="26"/>
    </location>
</feature>
<dbReference type="EMBL" id="RJVK01000002">
    <property type="protein sequence ID" value="ROR39851.1"/>
    <property type="molecule type" value="Genomic_DNA"/>
</dbReference>
<reference evidence="2" key="3">
    <citation type="submission" date="2019-06" db="EMBL/GenBank/DDBJ databases">
        <title>A comparative analysis of the Nautiliaceae.</title>
        <authorList>
            <person name="Grosche A."/>
            <person name="Smedile F."/>
            <person name="Vetriani C."/>
        </authorList>
    </citation>
    <scope>NUCLEOTIDE SEQUENCE</scope>
    <source>
        <strain evidence="2">TB6</strain>
    </source>
</reference>
<dbReference type="Proteomes" id="UP000272781">
    <property type="component" value="Unassembled WGS sequence"/>
</dbReference>
<dbReference type="EMBL" id="CP027432">
    <property type="protein sequence ID" value="QCI27965.1"/>
    <property type="molecule type" value="Genomic_DNA"/>
</dbReference>
<keyword evidence="1" id="KW-0812">Transmembrane</keyword>
<protein>
    <recommendedName>
        <fullName evidence="6">Prepilin-type N-terminal cleavage/methylation domain-containing protein</fullName>
    </recommendedName>
</protein>
<gene>
    <name evidence="2" type="ORF">C6V80_02995</name>
    <name evidence="3" type="ORF">EDC58_0827</name>
</gene>
<sequence length="135" mass="15475">MKKGGIKFVEIMLLLVGSFILAYSLIPRIEKISSMGKEENIKIFVKRLNETSAILWSKSLRDGKNGSIKDFTFKNRVIIPDEINFSKLNIHQCGNEMFNVIYQKKLGNTKYVILCRDGNSVMLPKFKLICVKDNN</sequence>
<evidence type="ECO:0008006" key="6">
    <source>
        <dbReference type="Google" id="ProtNLM"/>
    </source>
</evidence>